<dbReference type="Gene3D" id="2.40.160.10">
    <property type="entry name" value="Porin"/>
    <property type="match status" value="1"/>
</dbReference>
<evidence type="ECO:0008006" key="7">
    <source>
        <dbReference type="Google" id="ProtNLM"/>
    </source>
</evidence>
<dbReference type="EMBL" id="JOJP01000001">
    <property type="protein sequence ID" value="KEI69522.1"/>
    <property type="molecule type" value="Genomic_DNA"/>
</dbReference>
<keyword evidence="2" id="KW-0813">Transport</keyword>
<evidence type="ECO:0000256" key="2">
    <source>
        <dbReference type="ARBA" id="ARBA00022448"/>
    </source>
</evidence>
<evidence type="ECO:0000256" key="3">
    <source>
        <dbReference type="ARBA" id="ARBA00022729"/>
    </source>
</evidence>
<keyword evidence="3 4" id="KW-0732">Signal</keyword>
<evidence type="ECO:0000313" key="6">
    <source>
        <dbReference type="Proteomes" id="UP000027997"/>
    </source>
</evidence>
<dbReference type="InterPro" id="IPR023614">
    <property type="entry name" value="Porin_dom_sf"/>
</dbReference>
<dbReference type="PANTHER" id="PTHR34596">
    <property type="entry name" value="CHITOPORIN"/>
    <property type="match status" value="1"/>
</dbReference>
<reference evidence="5 6" key="1">
    <citation type="submission" date="2014-06" db="EMBL/GenBank/DDBJ databases">
        <title>Whole Genome Sequences of Three Symbiotic Endozoicomonas Bacteria.</title>
        <authorList>
            <person name="Neave M.J."/>
            <person name="Apprill A."/>
            <person name="Voolstra C.R."/>
        </authorList>
    </citation>
    <scope>NUCLEOTIDE SEQUENCE [LARGE SCALE GENOMIC DNA]</scope>
    <source>
        <strain evidence="5 6">DSM 22380</strain>
    </source>
</reference>
<dbReference type="eggNOG" id="ENOG5032TIF">
    <property type="taxonomic scope" value="Bacteria"/>
</dbReference>
<feature type="signal peptide" evidence="4">
    <location>
        <begin position="1"/>
        <end position="22"/>
    </location>
</feature>
<evidence type="ECO:0000256" key="4">
    <source>
        <dbReference type="SAM" id="SignalP"/>
    </source>
</evidence>
<dbReference type="RefSeq" id="WP_020582052.1">
    <property type="nucleotide sequence ID" value="NZ_JOJP01000001.1"/>
</dbReference>
<proteinExistence type="inferred from homology"/>
<sequence>MSSLKPSLLSCAVAFFSLPVLASDSYDSFISDAKVDGKVQTVFFNDENTTDNKTKGAWTGAVWLNAQTGYLADFLSIGGSAYRVAKLDMKDGNVGSSDLLNAGNEGFGKLGQIWVDFKLPESYDGLSADVKIGRQLVETGLVTISGSRSVPSAWQGVDASVEMDGFKGKIAWLNEVSKRSQSGFHHIVNEEGKKIDWVMGMQLGYTFELANQRSLELQYRNGLADNYLNAHNGNVWFKMPLYDGSELTLGGMYFYAKQDGDLWGTDEREGSFDNKAESGNLNATLNNGPWTFNAAFNYTKANTASNSSSNGYHTIGYYNYYFGENTQGVWDVPTSAIVSDFNFNKEKAWLIGAEYDFSNIGLEGLSLGYTFFYGSGMKAKDLNTGTEHDVAEHEHDLTMKYDFSQWGMKGLQFKLQYGYYKNDEAFRKATGQNETENLRAWLSYNFTI</sequence>
<dbReference type="InterPro" id="IPR005318">
    <property type="entry name" value="OM_porin_bac"/>
</dbReference>
<keyword evidence="6" id="KW-1185">Reference proteome</keyword>
<dbReference type="PANTHER" id="PTHR34596:SF2">
    <property type="entry name" value="CHITOPORIN"/>
    <property type="match status" value="1"/>
</dbReference>
<dbReference type="SUPFAM" id="SSF56935">
    <property type="entry name" value="Porins"/>
    <property type="match status" value="1"/>
</dbReference>
<dbReference type="GO" id="GO:0015288">
    <property type="term" value="F:porin activity"/>
    <property type="evidence" value="ECO:0007669"/>
    <property type="project" value="TreeGrafter"/>
</dbReference>
<accession>A0A081K5U6</accession>
<dbReference type="Proteomes" id="UP000027997">
    <property type="component" value="Unassembled WGS sequence"/>
</dbReference>
<feature type="chain" id="PRO_5001758623" description="Porin" evidence="4">
    <location>
        <begin position="23"/>
        <end position="448"/>
    </location>
</feature>
<dbReference type="Pfam" id="PF03573">
    <property type="entry name" value="OprD"/>
    <property type="match status" value="1"/>
</dbReference>
<name>A0A081K5U6_9GAMM</name>
<dbReference type="STRING" id="305900.GV64_01100"/>
<comment type="caution">
    <text evidence="5">The sequence shown here is derived from an EMBL/GenBank/DDBJ whole genome shotgun (WGS) entry which is preliminary data.</text>
</comment>
<evidence type="ECO:0000256" key="1">
    <source>
        <dbReference type="ARBA" id="ARBA00009075"/>
    </source>
</evidence>
<evidence type="ECO:0000313" key="5">
    <source>
        <dbReference type="EMBL" id="KEI69522.1"/>
    </source>
</evidence>
<comment type="similarity">
    <text evidence="1">Belongs to the outer membrane porin (Opr) (TC 1.B.25) family.</text>
</comment>
<dbReference type="GO" id="GO:0016020">
    <property type="term" value="C:membrane"/>
    <property type="evidence" value="ECO:0007669"/>
    <property type="project" value="InterPro"/>
</dbReference>
<organism evidence="5 6">
    <name type="scientific">Endozoicomonas elysicola</name>
    <dbReference type="NCBI Taxonomy" id="305900"/>
    <lineage>
        <taxon>Bacteria</taxon>
        <taxon>Pseudomonadati</taxon>
        <taxon>Pseudomonadota</taxon>
        <taxon>Gammaproteobacteria</taxon>
        <taxon>Oceanospirillales</taxon>
        <taxon>Endozoicomonadaceae</taxon>
        <taxon>Endozoicomonas</taxon>
    </lineage>
</organism>
<dbReference type="AlphaFoldDB" id="A0A081K5U6"/>
<gene>
    <name evidence="5" type="ORF">GV64_01100</name>
</gene>
<protein>
    <recommendedName>
        <fullName evidence="7">Porin</fullName>
    </recommendedName>
</protein>